<dbReference type="InterPro" id="IPR036318">
    <property type="entry name" value="FAD-bd_PCMH-like_sf"/>
</dbReference>
<dbReference type="InterPro" id="IPR006093">
    <property type="entry name" value="Oxy_OxRdtase_FAD_BS"/>
</dbReference>
<keyword evidence="4" id="KW-0274">FAD</keyword>
<evidence type="ECO:0000259" key="6">
    <source>
        <dbReference type="PROSITE" id="PS51387"/>
    </source>
</evidence>
<evidence type="ECO:0000256" key="4">
    <source>
        <dbReference type="ARBA" id="ARBA00022827"/>
    </source>
</evidence>
<evidence type="ECO:0000256" key="3">
    <source>
        <dbReference type="ARBA" id="ARBA00022630"/>
    </source>
</evidence>
<accession>A0A0G3XBC1</accession>
<dbReference type="Gene3D" id="3.40.462.20">
    <property type="match status" value="1"/>
</dbReference>
<dbReference type="RefSeq" id="WP_053044081.1">
    <property type="nucleotide sequence ID" value="NZ_CP011805.1"/>
</dbReference>
<organism evidence="7 8">
    <name type="scientific">Pelagerythrobacter marensis</name>
    <dbReference type="NCBI Taxonomy" id="543877"/>
    <lineage>
        <taxon>Bacteria</taxon>
        <taxon>Pseudomonadati</taxon>
        <taxon>Pseudomonadota</taxon>
        <taxon>Alphaproteobacteria</taxon>
        <taxon>Sphingomonadales</taxon>
        <taxon>Erythrobacteraceae</taxon>
        <taxon>Pelagerythrobacter</taxon>
    </lineage>
</organism>
<dbReference type="AlphaFoldDB" id="A0A0G3XBC1"/>
<dbReference type="EMBL" id="CP011805">
    <property type="protein sequence ID" value="AKM08492.1"/>
    <property type="molecule type" value="Genomic_DNA"/>
</dbReference>
<dbReference type="PATRIC" id="fig|543877.4.peg.2470"/>
<sequence length="467" mass="50238">MSEPGKRLEEPLAEQLADRIRGSVVGRATPGYELRRTGLVWNGRPAQNYPDLIVRPDTIGEVRTAIRFAREHGLTVSVRGSGHSYSGVFLHDGGMLLDLSGLDDIVPDIETRTVSVGPGATGGRIDAALAHHGLAFPVGHGAQVGIAGFLLGGGIGINGGAWGGMSCHSILAADMVMADGRLVRASAGENADLFRALRGGGPGLPFVVVRFILRCYRRPNHIALVNRFVRFSQLPDVARAIERLSDRLDSRLQVMLAIVPAPAELAPRLAQDDHNRLGALTAIAFADDATEAERLHAPLDGEPALQAALHREAIDPAGFDDIFAMTDMALTAPRVRADNIFTDRLGEAVAALMRHLPAAPSPACIPLIVRRNSPSVRDDAAFSIRGRFSVSTYAQAEVAEDDRPTAAWLHRLYDDLLPIASGCYVNEVDLEGRPEALERCHSPAVREELAAIRKHHDPHRLFRGPAG</sequence>
<evidence type="ECO:0000313" key="8">
    <source>
        <dbReference type="Proteomes" id="UP000037643"/>
    </source>
</evidence>
<dbReference type="GO" id="GO:0071949">
    <property type="term" value="F:FAD binding"/>
    <property type="evidence" value="ECO:0007669"/>
    <property type="project" value="InterPro"/>
</dbReference>
<proteinExistence type="inferred from homology"/>
<comment type="similarity">
    <text evidence="2">Belongs to the oxygen-dependent FAD-linked oxidoreductase family.</text>
</comment>
<protein>
    <recommendedName>
        <fullName evidence="6">FAD-binding PCMH-type domain-containing protein</fullName>
    </recommendedName>
</protein>
<gene>
    <name evidence="7" type="ORF">AM2010_2436</name>
</gene>
<reference evidence="7 8" key="1">
    <citation type="submission" date="2015-06" db="EMBL/GenBank/DDBJ databases">
        <authorList>
            <person name="Kim K.M."/>
        </authorList>
    </citation>
    <scope>NUCLEOTIDE SEQUENCE [LARGE SCALE GENOMIC DNA]</scope>
    <source>
        <strain evidence="7 8">KCTC 22370</strain>
    </source>
</reference>
<evidence type="ECO:0000256" key="5">
    <source>
        <dbReference type="ARBA" id="ARBA00023002"/>
    </source>
</evidence>
<dbReference type="Gene3D" id="3.30.43.10">
    <property type="entry name" value="Uridine Diphospho-n-acetylenolpyruvylglucosamine Reductase, domain 2"/>
    <property type="match status" value="1"/>
</dbReference>
<dbReference type="PANTHER" id="PTHR42973">
    <property type="entry name" value="BINDING OXIDOREDUCTASE, PUTATIVE (AFU_ORTHOLOGUE AFUA_1G17690)-RELATED"/>
    <property type="match status" value="1"/>
</dbReference>
<keyword evidence="3" id="KW-0285">Flavoprotein</keyword>
<dbReference type="PANTHER" id="PTHR42973:SF39">
    <property type="entry name" value="FAD-BINDING PCMH-TYPE DOMAIN-CONTAINING PROTEIN"/>
    <property type="match status" value="1"/>
</dbReference>
<dbReference type="SUPFAM" id="SSF56176">
    <property type="entry name" value="FAD-binding/transporter-associated domain-like"/>
    <property type="match status" value="1"/>
</dbReference>
<name>A0A0G3XBC1_9SPHN</name>
<dbReference type="Pfam" id="PF01565">
    <property type="entry name" value="FAD_binding_4"/>
    <property type="match status" value="1"/>
</dbReference>
<dbReference type="KEGG" id="amx:AM2010_2436"/>
<comment type="cofactor">
    <cofactor evidence="1">
        <name>FAD</name>
        <dbReference type="ChEBI" id="CHEBI:57692"/>
    </cofactor>
</comment>
<dbReference type="InterPro" id="IPR050416">
    <property type="entry name" value="FAD-linked_Oxidoreductase"/>
</dbReference>
<dbReference type="Proteomes" id="UP000037643">
    <property type="component" value="Chromosome"/>
</dbReference>
<keyword evidence="5" id="KW-0560">Oxidoreductase</keyword>
<feature type="domain" description="FAD-binding PCMH-type" evidence="6">
    <location>
        <begin position="46"/>
        <end position="218"/>
    </location>
</feature>
<dbReference type="GO" id="GO:0016491">
    <property type="term" value="F:oxidoreductase activity"/>
    <property type="evidence" value="ECO:0007669"/>
    <property type="project" value="UniProtKB-KW"/>
</dbReference>
<evidence type="ECO:0000256" key="2">
    <source>
        <dbReference type="ARBA" id="ARBA00005466"/>
    </source>
</evidence>
<dbReference type="InterPro" id="IPR006094">
    <property type="entry name" value="Oxid_FAD_bind_N"/>
</dbReference>
<dbReference type="PROSITE" id="PS51387">
    <property type="entry name" value="FAD_PCMH"/>
    <property type="match status" value="1"/>
</dbReference>
<dbReference type="InterPro" id="IPR016167">
    <property type="entry name" value="FAD-bd_PCMH_sub1"/>
</dbReference>
<dbReference type="PROSITE" id="PS00862">
    <property type="entry name" value="OX2_COVAL_FAD"/>
    <property type="match status" value="1"/>
</dbReference>
<dbReference type="InterPro" id="IPR016166">
    <property type="entry name" value="FAD-bd_PCMH"/>
</dbReference>
<dbReference type="InterPro" id="IPR016169">
    <property type="entry name" value="FAD-bd_PCMH_sub2"/>
</dbReference>
<evidence type="ECO:0000313" key="7">
    <source>
        <dbReference type="EMBL" id="AKM08492.1"/>
    </source>
</evidence>
<dbReference type="OrthoDB" id="9775082at2"/>
<dbReference type="Gene3D" id="3.30.465.10">
    <property type="match status" value="1"/>
</dbReference>
<dbReference type="STRING" id="543877.AM2010_2436"/>
<evidence type="ECO:0000256" key="1">
    <source>
        <dbReference type="ARBA" id="ARBA00001974"/>
    </source>
</evidence>
<keyword evidence="8" id="KW-1185">Reference proteome</keyword>